<keyword evidence="2" id="KW-1185">Reference proteome</keyword>
<gene>
    <name evidence="1" type="ORF">RPERSI_LOCUS29478</name>
</gene>
<organism evidence="1 2">
    <name type="scientific">Racocetra persica</name>
    <dbReference type="NCBI Taxonomy" id="160502"/>
    <lineage>
        <taxon>Eukaryota</taxon>
        <taxon>Fungi</taxon>
        <taxon>Fungi incertae sedis</taxon>
        <taxon>Mucoromycota</taxon>
        <taxon>Glomeromycotina</taxon>
        <taxon>Glomeromycetes</taxon>
        <taxon>Diversisporales</taxon>
        <taxon>Gigasporaceae</taxon>
        <taxon>Racocetra</taxon>
    </lineage>
</organism>
<comment type="caution">
    <text evidence="1">The sequence shown here is derived from an EMBL/GenBank/DDBJ whole genome shotgun (WGS) entry which is preliminary data.</text>
</comment>
<reference evidence="1" key="1">
    <citation type="submission" date="2021-06" db="EMBL/GenBank/DDBJ databases">
        <authorList>
            <person name="Kallberg Y."/>
            <person name="Tangrot J."/>
            <person name="Rosling A."/>
        </authorList>
    </citation>
    <scope>NUCLEOTIDE SEQUENCE</scope>
    <source>
        <strain evidence="1">MA461A</strain>
    </source>
</reference>
<protein>
    <submittedName>
        <fullName evidence="1">19712_t:CDS:1</fullName>
    </submittedName>
</protein>
<sequence>ELQNNLAAAIRENTELNKLATNYRTWCESVSHLQHELVSKETNLSQQIISECHLEGNAPLTLPETIALINQKISVTATSEASKMQTLRDRITSLESQLSNTQTDYQKEKQDRERQQTTLTQKQARITELEASAGNSAALNNQISTQQTTITSQATQLANLQAQGEKSRN</sequence>
<evidence type="ECO:0000313" key="2">
    <source>
        <dbReference type="Proteomes" id="UP000789920"/>
    </source>
</evidence>
<proteinExistence type="predicted"/>
<accession>A0ACA9SCG7</accession>
<dbReference type="Proteomes" id="UP000789920">
    <property type="component" value="Unassembled WGS sequence"/>
</dbReference>
<feature type="non-terminal residue" evidence="1">
    <location>
        <position position="1"/>
    </location>
</feature>
<name>A0ACA9SCG7_9GLOM</name>
<dbReference type="EMBL" id="CAJVQC010111416">
    <property type="protein sequence ID" value="CAG8835249.1"/>
    <property type="molecule type" value="Genomic_DNA"/>
</dbReference>
<evidence type="ECO:0000313" key="1">
    <source>
        <dbReference type="EMBL" id="CAG8835249.1"/>
    </source>
</evidence>